<name>F8D7T2_HALXS</name>
<reference evidence="1 2" key="1">
    <citation type="journal article" date="2012" name="Stand. Genomic Sci.">
        <title>Complete genome sequence of Halopiger xanaduensis type strain (SH-6(T)).</title>
        <authorList>
            <person name="Anderson I."/>
            <person name="Tindall B.J."/>
            <person name="Rohde M."/>
            <person name="Lucas S."/>
            <person name="Han J."/>
            <person name="Lapidus A."/>
            <person name="Cheng J.F."/>
            <person name="Goodwin L."/>
            <person name="Pitluck S."/>
            <person name="Peters L."/>
            <person name="Pati A."/>
            <person name="Mikhailova N."/>
            <person name="Pagani I."/>
            <person name="Teshima H."/>
            <person name="Han C."/>
            <person name="Tapia R."/>
            <person name="Land M."/>
            <person name="Woyke T."/>
            <person name="Klenk H.P."/>
            <person name="Kyrpides N."/>
            <person name="Ivanova N."/>
        </authorList>
    </citation>
    <scope>NUCLEOTIDE SEQUENCE [LARGE SCALE GENOMIC DNA]</scope>
    <source>
        <strain evidence="2">DSM 18323 / JCM 14033 / SH-6</strain>
    </source>
</reference>
<organism evidence="1 2">
    <name type="scientific">Halopiger xanaduensis (strain DSM 18323 / JCM 14033 / SH-6)</name>
    <dbReference type="NCBI Taxonomy" id="797210"/>
    <lineage>
        <taxon>Archaea</taxon>
        <taxon>Methanobacteriati</taxon>
        <taxon>Methanobacteriota</taxon>
        <taxon>Stenosarchaea group</taxon>
        <taxon>Halobacteria</taxon>
        <taxon>Halobacteriales</taxon>
        <taxon>Natrialbaceae</taxon>
        <taxon>Halopiger</taxon>
    </lineage>
</organism>
<gene>
    <name evidence="1" type="ordered locus">Halxa_0898</name>
</gene>
<keyword evidence="2" id="KW-1185">Reference proteome</keyword>
<protein>
    <submittedName>
        <fullName evidence="1">Uncharacterized protein</fullName>
    </submittedName>
</protein>
<dbReference type="HOGENOM" id="CLU_3093990_0_0_2"/>
<evidence type="ECO:0000313" key="1">
    <source>
        <dbReference type="EMBL" id="AEH35535.1"/>
    </source>
</evidence>
<dbReference type="AlphaFoldDB" id="F8D7T2"/>
<evidence type="ECO:0000313" key="2">
    <source>
        <dbReference type="Proteomes" id="UP000006794"/>
    </source>
</evidence>
<dbReference type="GeneID" id="10795872"/>
<dbReference type="RefSeq" id="WP_013878435.1">
    <property type="nucleotide sequence ID" value="NC_015666.1"/>
</dbReference>
<dbReference type="EMBL" id="CP002839">
    <property type="protein sequence ID" value="AEH35535.1"/>
    <property type="molecule type" value="Genomic_DNA"/>
</dbReference>
<sequence length="60" mass="6828">MNHPYGRCPNCGERLYEHIEGGYRCPNCETQYGADDLDFDLESEVESESEPDLEPEESTA</sequence>
<accession>F8D7T2</accession>
<dbReference type="eggNOG" id="arCOG10754">
    <property type="taxonomic scope" value="Archaea"/>
</dbReference>
<dbReference type="Proteomes" id="UP000006794">
    <property type="component" value="Chromosome"/>
</dbReference>
<proteinExistence type="predicted"/>
<dbReference type="OrthoDB" id="205151at2157"/>
<dbReference type="KEGG" id="hxa:Halxa_0898"/>